<accession>A0A9X2RHU5</accession>
<evidence type="ECO:0000256" key="5">
    <source>
        <dbReference type="ARBA" id="ARBA00023136"/>
    </source>
</evidence>
<feature type="transmembrane region" description="Helical" evidence="6">
    <location>
        <begin position="12"/>
        <end position="37"/>
    </location>
</feature>
<feature type="transmembrane region" description="Helical" evidence="6">
    <location>
        <begin position="112"/>
        <end position="137"/>
    </location>
</feature>
<proteinExistence type="predicted"/>
<keyword evidence="4 6" id="KW-1133">Transmembrane helix</keyword>
<dbReference type="Gene3D" id="1.20.1740.10">
    <property type="entry name" value="Amino acid/polyamine transporter I"/>
    <property type="match status" value="1"/>
</dbReference>
<dbReference type="InterPro" id="IPR050367">
    <property type="entry name" value="APC_superfamily"/>
</dbReference>
<feature type="transmembrane region" description="Helical" evidence="6">
    <location>
        <begin position="223"/>
        <end position="243"/>
    </location>
</feature>
<dbReference type="Proteomes" id="UP001139125">
    <property type="component" value="Unassembled WGS sequence"/>
</dbReference>
<dbReference type="SUPFAM" id="SSF55804">
    <property type="entry name" value="Phoshotransferase/anion transport protein"/>
    <property type="match status" value="1"/>
</dbReference>
<feature type="transmembrane region" description="Helical" evidence="6">
    <location>
        <begin position="324"/>
        <end position="342"/>
    </location>
</feature>
<feature type="domain" description="RCK C-terminal" evidence="8">
    <location>
        <begin position="609"/>
        <end position="690"/>
    </location>
</feature>
<keyword evidence="10" id="KW-1185">Reference proteome</keyword>
<dbReference type="EMBL" id="JANDBC010000002">
    <property type="protein sequence ID" value="MCP9292199.1"/>
    <property type="molecule type" value="Genomic_DNA"/>
</dbReference>
<dbReference type="Gene3D" id="3.40.930.10">
    <property type="entry name" value="Mannitol-specific EII, Chain A"/>
    <property type="match status" value="1"/>
</dbReference>
<dbReference type="AlphaFoldDB" id="A0A9X2RHU5"/>
<dbReference type="SUPFAM" id="SSF116726">
    <property type="entry name" value="TrkA C-terminal domain-like"/>
    <property type="match status" value="1"/>
</dbReference>
<feature type="transmembrane region" description="Helical" evidence="6">
    <location>
        <begin position="82"/>
        <end position="100"/>
    </location>
</feature>
<feature type="transmembrane region" description="Helical" evidence="6">
    <location>
        <begin position="348"/>
        <end position="369"/>
    </location>
</feature>
<dbReference type="Pfam" id="PF13520">
    <property type="entry name" value="AA_permease_2"/>
    <property type="match status" value="1"/>
</dbReference>
<dbReference type="InterPro" id="IPR016152">
    <property type="entry name" value="PTrfase/Anion_transptr"/>
</dbReference>
<keyword evidence="5 6" id="KW-0472">Membrane</keyword>
<dbReference type="GO" id="GO:0008324">
    <property type="term" value="F:monoatomic cation transmembrane transporter activity"/>
    <property type="evidence" value="ECO:0007669"/>
    <property type="project" value="InterPro"/>
</dbReference>
<dbReference type="PROSITE" id="PS51202">
    <property type="entry name" value="RCK_C"/>
    <property type="match status" value="1"/>
</dbReference>
<dbReference type="Pfam" id="PF00359">
    <property type="entry name" value="PTS_EIIA_2"/>
    <property type="match status" value="1"/>
</dbReference>
<evidence type="ECO:0000256" key="1">
    <source>
        <dbReference type="ARBA" id="ARBA00004651"/>
    </source>
</evidence>
<protein>
    <submittedName>
        <fullName evidence="9">Amino acid permease</fullName>
    </submittedName>
</protein>
<organism evidence="9 10">
    <name type="scientific">Gracilimonas sediminicola</name>
    <dbReference type="NCBI Taxonomy" id="2952158"/>
    <lineage>
        <taxon>Bacteria</taxon>
        <taxon>Pseudomonadati</taxon>
        <taxon>Balneolota</taxon>
        <taxon>Balneolia</taxon>
        <taxon>Balneolales</taxon>
        <taxon>Balneolaceae</taxon>
        <taxon>Gracilimonas</taxon>
    </lineage>
</organism>
<dbReference type="InterPro" id="IPR036721">
    <property type="entry name" value="RCK_C_sf"/>
</dbReference>
<sequence length="690" mass="75679">MSDNKLKKQLGLYDVFAICTGAMFSSGFFLLPGIAAAQTGESVYLAYLASGILIIPAMLSVAELSTAMPKSGGTYYFLDRSLGPMVGTIGGLGSWVALMFKSSFALIGMGAYLALFVDVSFTMLALILTLIFGFLNIFGAKETTLLQRILVTVLVIIMGLFIIQGVSAAGLDISISDSEDGFFSNSLHGFISTIGLVFVSYAGLTKVTSVAEEVKNPDRNIPLGMILSLTTASLIYVAGVYVMQQVLTAEEFYSSLTPVADAGAKFMNWLPGSGGMLLIVVAAVAAFASTGNAGIMSASRYPFAMSRDKLMSSKFSDIGKQGTPYYAIIVTVICMILILLIFDVESVAKLASAFQLLLFGFMCLAVIVMRESNINSYRPGFRSPLYPWVQIAGMLISVWLVAEMGILAVSLTGFIVVMCVAWYIYYTKGQINRRGAIFHVHERLGKKRYDDLELELLNILNEKNTGEHLSYKETIARSIIVDVDSDNTKVDELLREASEILSGRLKVEKKMLLNELTENYKHRFNKLSSGVICSHHAMANVSAPELVVFRIKQSLDLEITGIDGNVYMYAILLVPEEEEGLDIRLVGHLAEIVQSSGFKKRWMQSGNKRELRECLLSEGHFIQLKVNESKQLMEFAGKKIRDINLPGSSLITIIYRGSELIIPHGNTLISEEDEFLMVGDPDDIKELMSS</sequence>
<name>A0A9X2RHU5_9BACT</name>
<feature type="transmembrane region" description="Helical" evidence="6">
    <location>
        <begin position="406"/>
        <end position="425"/>
    </location>
</feature>
<dbReference type="PANTHER" id="PTHR42770:SF7">
    <property type="entry name" value="MEMBRANE PROTEIN"/>
    <property type="match status" value="1"/>
</dbReference>
<gene>
    <name evidence="9" type="ORF">NM125_11495</name>
</gene>
<reference evidence="9" key="1">
    <citation type="submission" date="2022-06" db="EMBL/GenBank/DDBJ databases">
        <title>Gracilimonas sp. CAU 1638 isolated from sea sediment.</title>
        <authorList>
            <person name="Kim W."/>
        </authorList>
    </citation>
    <scope>NUCLEOTIDE SEQUENCE</scope>
    <source>
        <strain evidence="9">CAU 1638</strain>
    </source>
</reference>
<feature type="transmembrane region" description="Helical" evidence="6">
    <location>
        <begin position="149"/>
        <end position="170"/>
    </location>
</feature>
<dbReference type="Pfam" id="PF02080">
    <property type="entry name" value="TrkA_C"/>
    <property type="match status" value="1"/>
</dbReference>
<evidence type="ECO:0000259" key="8">
    <source>
        <dbReference type="PROSITE" id="PS51202"/>
    </source>
</evidence>
<evidence type="ECO:0000256" key="3">
    <source>
        <dbReference type="ARBA" id="ARBA00022692"/>
    </source>
</evidence>
<dbReference type="InterPro" id="IPR006037">
    <property type="entry name" value="RCK_C"/>
</dbReference>
<keyword evidence="3 6" id="KW-0812">Transmembrane</keyword>
<evidence type="ECO:0000259" key="7">
    <source>
        <dbReference type="PROSITE" id="PS51094"/>
    </source>
</evidence>
<evidence type="ECO:0000313" key="9">
    <source>
        <dbReference type="EMBL" id="MCP9292199.1"/>
    </source>
</evidence>
<dbReference type="PROSITE" id="PS51094">
    <property type="entry name" value="PTS_EIIA_TYPE_2"/>
    <property type="match status" value="1"/>
</dbReference>
<feature type="transmembrane region" description="Helical" evidence="6">
    <location>
        <begin position="182"/>
        <end position="202"/>
    </location>
</feature>
<evidence type="ECO:0000313" key="10">
    <source>
        <dbReference type="Proteomes" id="UP001139125"/>
    </source>
</evidence>
<dbReference type="InterPro" id="IPR002178">
    <property type="entry name" value="PTS_EIIA_type-2_dom"/>
</dbReference>
<dbReference type="PANTHER" id="PTHR42770">
    <property type="entry name" value="AMINO ACID TRANSPORTER-RELATED"/>
    <property type="match status" value="1"/>
</dbReference>
<evidence type="ECO:0000256" key="4">
    <source>
        <dbReference type="ARBA" id="ARBA00022989"/>
    </source>
</evidence>
<keyword evidence="2" id="KW-1003">Cell membrane</keyword>
<dbReference type="GO" id="GO:0006813">
    <property type="term" value="P:potassium ion transport"/>
    <property type="evidence" value="ECO:0007669"/>
    <property type="project" value="InterPro"/>
</dbReference>
<dbReference type="InterPro" id="IPR002293">
    <property type="entry name" value="AA/rel_permease1"/>
</dbReference>
<feature type="domain" description="PTS EIIA type-2" evidence="7">
    <location>
        <begin position="474"/>
        <end position="618"/>
    </location>
</feature>
<feature type="transmembrane region" description="Helical" evidence="6">
    <location>
        <begin position="43"/>
        <end position="62"/>
    </location>
</feature>
<comment type="caution">
    <text evidence="9">The sequence shown here is derived from an EMBL/GenBank/DDBJ whole genome shotgun (WGS) entry which is preliminary data.</text>
</comment>
<dbReference type="Gene3D" id="3.30.70.1450">
    <property type="entry name" value="Regulator of K+ conductance, C-terminal domain"/>
    <property type="match status" value="1"/>
</dbReference>
<dbReference type="GO" id="GO:0005886">
    <property type="term" value="C:plasma membrane"/>
    <property type="evidence" value="ECO:0007669"/>
    <property type="project" value="UniProtKB-SubCell"/>
</dbReference>
<feature type="transmembrane region" description="Helical" evidence="6">
    <location>
        <begin position="276"/>
        <end position="303"/>
    </location>
</feature>
<evidence type="ECO:0000256" key="2">
    <source>
        <dbReference type="ARBA" id="ARBA00022475"/>
    </source>
</evidence>
<dbReference type="RefSeq" id="WP_255135074.1">
    <property type="nucleotide sequence ID" value="NZ_JANDBC010000002.1"/>
</dbReference>
<evidence type="ECO:0000256" key="6">
    <source>
        <dbReference type="SAM" id="Phobius"/>
    </source>
</evidence>
<comment type="subcellular location">
    <subcellularLocation>
        <location evidence="1">Cell membrane</location>
        <topology evidence="1">Multi-pass membrane protein</topology>
    </subcellularLocation>
</comment>
<feature type="transmembrane region" description="Helical" evidence="6">
    <location>
        <begin position="381"/>
        <end position="400"/>
    </location>
</feature>